<dbReference type="SUPFAM" id="SSF53335">
    <property type="entry name" value="S-adenosyl-L-methionine-dependent methyltransferases"/>
    <property type="match status" value="1"/>
</dbReference>
<dbReference type="Pfam" id="PF13489">
    <property type="entry name" value="Methyltransf_23"/>
    <property type="match status" value="1"/>
</dbReference>
<dbReference type="Gene3D" id="3.40.50.150">
    <property type="entry name" value="Vaccinia Virus protein VP39"/>
    <property type="match status" value="1"/>
</dbReference>
<dbReference type="OrthoDB" id="3647at2759"/>
<gene>
    <name evidence="2" type="ORF">P154DRAFT_271282</name>
</gene>
<evidence type="ECO:0000313" key="2">
    <source>
        <dbReference type="EMBL" id="KAF1997955.1"/>
    </source>
</evidence>
<proteinExistence type="predicted"/>
<keyword evidence="2" id="KW-0489">Methyltransferase</keyword>
<organism evidence="2 3">
    <name type="scientific">Amniculicola lignicola CBS 123094</name>
    <dbReference type="NCBI Taxonomy" id="1392246"/>
    <lineage>
        <taxon>Eukaryota</taxon>
        <taxon>Fungi</taxon>
        <taxon>Dikarya</taxon>
        <taxon>Ascomycota</taxon>
        <taxon>Pezizomycotina</taxon>
        <taxon>Dothideomycetes</taxon>
        <taxon>Pleosporomycetidae</taxon>
        <taxon>Pleosporales</taxon>
        <taxon>Amniculicolaceae</taxon>
        <taxon>Amniculicola</taxon>
    </lineage>
</organism>
<dbReference type="EMBL" id="ML977608">
    <property type="protein sequence ID" value="KAF1997955.1"/>
    <property type="molecule type" value="Genomic_DNA"/>
</dbReference>
<feature type="compositionally biased region" description="Basic and acidic residues" evidence="1">
    <location>
        <begin position="212"/>
        <end position="236"/>
    </location>
</feature>
<sequence length="373" mass="40736">MFIQRLQTLILRLITTPPPIMTTAELNRKYFDQIADAYDKKPWFAKVHQVVGITLRAHLDANWLSIPLLDPANPTSPSNPTEVRLLDYACGPGTMSRILAPYVTTTLGVDLSPNMVAAYNARAATSDPPNRMSAVVGDLFSTPPSASVSSPTYTNFGLATVGFGFHHFDDPIHAAKCLLQTLRPGGVLLLNEFLQGGDMLADEEGGMVEGSEGDHVKHFHGKGVEHGHAENHEHGHGHAHHHGPAHEHVCDHEHSHEDSDSHGHSHQHPDQGHDHGHGHGHHHHASPSPAPPSTNPSSLDPTFPHKAMSSSIVVPSFTEAGVRDFFSAAGFVDVDVRVVEERVYMEFGGNKIWRTVLWAKGRRPVEEGEKSEL</sequence>
<reference evidence="2" key="1">
    <citation type="journal article" date="2020" name="Stud. Mycol.">
        <title>101 Dothideomycetes genomes: a test case for predicting lifestyles and emergence of pathogens.</title>
        <authorList>
            <person name="Haridas S."/>
            <person name="Albert R."/>
            <person name="Binder M."/>
            <person name="Bloem J."/>
            <person name="Labutti K."/>
            <person name="Salamov A."/>
            <person name="Andreopoulos B."/>
            <person name="Baker S."/>
            <person name="Barry K."/>
            <person name="Bills G."/>
            <person name="Bluhm B."/>
            <person name="Cannon C."/>
            <person name="Castanera R."/>
            <person name="Culley D."/>
            <person name="Daum C."/>
            <person name="Ezra D."/>
            <person name="Gonzalez J."/>
            <person name="Henrissat B."/>
            <person name="Kuo A."/>
            <person name="Liang C."/>
            <person name="Lipzen A."/>
            <person name="Lutzoni F."/>
            <person name="Magnuson J."/>
            <person name="Mondo S."/>
            <person name="Nolan M."/>
            <person name="Ohm R."/>
            <person name="Pangilinan J."/>
            <person name="Park H.-J."/>
            <person name="Ramirez L."/>
            <person name="Alfaro M."/>
            <person name="Sun H."/>
            <person name="Tritt A."/>
            <person name="Yoshinaga Y."/>
            <person name="Zwiers L.-H."/>
            <person name="Turgeon B."/>
            <person name="Goodwin S."/>
            <person name="Spatafora J."/>
            <person name="Crous P."/>
            <person name="Grigoriev I."/>
        </authorList>
    </citation>
    <scope>NUCLEOTIDE SEQUENCE</scope>
    <source>
        <strain evidence="2">CBS 123094</strain>
    </source>
</reference>
<keyword evidence="3" id="KW-1185">Reference proteome</keyword>
<dbReference type="PANTHER" id="PTHR43591:SF108">
    <property type="entry name" value="S-ADENOSYL-L-METHIONINE-DEPENDENT METHYLTRANSFERASE"/>
    <property type="match status" value="1"/>
</dbReference>
<name>A0A6A5WFJ9_9PLEO</name>
<dbReference type="Proteomes" id="UP000799779">
    <property type="component" value="Unassembled WGS sequence"/>
</dbReference>
<dbReference type="InterPro" id="IPR029063">
    <property type="entry name" value="SAM-dependent_MTases_sf"/>
</dbReference>
<dbReference type="GO" id="GO:0008168">
    <property type="term" value="F:methyltransferase activity"/>
    <property type="evidence" value="ECO:0007669"/>
    <property type="project" value="UniProtKB-KW"/>
</dbReference>
<protein>
    <submittedName>
        <fullName evidence="2">S-adenosyl-L-methionine-dependent methyltransferase</fullName>
    </submittedName>
</protein>
<accession>A0A6A5WFJ9</accession>
<dbReference type="CDD" id="cd02440">
    <property type="entry name" value="AdoMet_MTases"/>
    <property type="match status" value="1"/>
</dbReference>
<keyword evidence="2" id="KW-0808">Transferase</keyword>
<dbReference type="GO" id="GO:0032259">
    <property type="term" value="P:methylation"/>
    <property type="evidence" value="ECO:0007669"/>
    <property type="project" value="UniProtKB-KW"/>
</dbReference>
<dbReference type="PANTHER" id="PTHR43591">
    <property type="entry name" value="METHYLTRANSFERASE"/>
    <property type="match status" value="1"/>
</dbReference>
<evidence type="ECO:0000313" key="3">
    <source>
        <dbReference type="Proteomes" id="UP000799779"/>
    </source>
</evidence>
<dbReference type="AlphaFoldDB" id="A0A6A5WFJ9"/>
<feature type="compositionally biased region" description="Basic and acidic residues" evidence="1">
    <location>
        <begin position="244"/>
        <end position="277"/>
    </location>
</feature>
<feature type="region of interest" description="Disordered" evidence="1">
    <location>
        <begin position="207"/>
        <end position="303"/>
    </location>
</feature>
<evidence type="ECO:0000256" key="1">
    <source>
        <dbReference type="SAM" id="MobiDB-lite"/>
    </source>
</evidence>